<organism evidence="2 3">
    <name type="scientific">Rhamnella rubrinervis</name>
    <dbReference type="NCBI Taxonomy" id="2594499"/>
    <lineage>
        <taxon>Eukaryota</taxon>
        <taxon>Viridiplantae</taxon>
        <taxon>Streptophyta</taxon>
        <taxon>Embryophyta</taxon>
        <taxon>Tracheophyta</taxon>
        <taxon>Spermatophyta</taxon>
        <taxon>Magnoliopsida</taxon>
        <taxon>eudicotyledons</taxon>
        <taxon>Gunneridae</taxon>
        <taxon>Pentapetalae</taxon>
        <taxon>rosids</taxon>
        <taxon>fabids</taxon>
        <taxon>Rosales</taxon>
        <taxon>Rhamnaceae</taxon>
        <taxon>rhamnoid group</taxon>
        <taxon>Rhamneae</taxon>
        <taxon>Rhamnella</taxon>
    </lineage>
</organism>
<dbReference type="EMBL" id="VOIH02000001">
    <property type="protein sequence ID" value="KAF3456047.1"/>
    <property type="molecule type" value="Genomic_DNA"/>
</dbReference>
<accession>A0A8K0HNB1</accession>
<feature type="compositionally biased region" description="Basic and acidic residues" evidence="1">
    <location>
        <begin position="69"/>
        <end position="78"/>
    </location>
</feature>
<evidence type="ECO:0000313" key="3">
    <source>
        <dbReference type="Proteomes" id="UP000796880"/>
    </source>
</evidence>
<evidence type="ECO:0000313" key="2">
    <source>
        <dbReference type="EMBL" id="KAF3456047.1"/>
    </source>
</evidence>
<keyword evidence="3" id="KW-1185">Reference proteome</keyword>
<feature type="region of interest" description="Disordered" evidence="1">
    <location>
        <begin position="57"/>
        <end position="78"/>
    </location>
</feature>
<sequence length="78" mass="9158">MDQYRDDLEKQQAMALQLAALRLKVPPMAVVSPEEEENLEEDLEEDLREDFEDFLAFKDPPEPADLEDFDHKDYLDSD</sequence>
<reference evidence="2" key="1">
    <citation type="submission" date="2020-03" db="EMBL/GenBank/DDBJ databases">
        <title>A high-quality chromosome-level genome assembly of a woody plant with both climbing and erect habits, Rhamnella rubrinervis.</title>
        <authorList>
            <person name="Lu Z."/>
            <person name="Yang Y."/>
            <person name="Zhu X."/>
            <person name="Sun Y."/>
        </authorList>
    </citation>
    <scope>NUCLEOTIDE SEQUENCE</scope>
    <source>
        <strain evidence="2">BYM</strain>
        <tissue evidence="2">Leaf</tissue>
    </source>
</reference>
<evidence type="ECO:0000256" key="1">
    <source>
        <dbReference type="SAM" id="MobiDB-lite"/>
    </source>
</evidence>
<name>A0A8K0HNB1_9ROSA</name>
<gene>
    <name evidence="2" type="ORF">FNV43_RR00690</name>
</gene>
<dbReference type="Proteomes" id="UP000796880">
    <property type="component" value="Unassembled WGS sequence"/>
</dbReference>
<dbReference type="AlphaFoldDB" id="A0A8K0HNB1"/>
<comment type="caution">
    <text evidence="2">The sequence shown here is derived from an EMBL/GenBank/DDBJ whole genome shotgun (WGS) entry which is preliminary data.</text>
</comment>
<protein>
    <submittedName>
        <fullName evidence="2">Uncharacterized protein</fullName>
    </submittedName>
</protein>
<proteinExistence type="predicted"/>